<dbReference type="Pfam" id="PF00899">
    <property type="entry name" value="ThiF"/>
    <property type="match status" value="1"/>
</dbReference>
<dbReference type="GO" id="GO:0005737">
    <property type="term" value="C:cytoplasm"/>
    <property type="evidence" value="ECO:0007669"/>
    <property type="project" value="TreeGrafter"/>
</dbReference>
<dbReference type="CDD" id="cd00757">
    <property type="entry name" value="ThiF_MoeB_HesA_family"/>
    <property type="match status" value="1"/>
</dbReference>
<dbReference type="Proteomes" id="UP000543224">
    <property type="component" value="Unassembled WGS sequence"/>
</dbReference>
<dbReference type="GO" id="GO:0008641">
    <property type="term" value="F:ubiquitin-like modifier activating enzyme activity"/>
    <property type="evidence" value="ECO:0007669"/>
    <property type="project" value="InterPro"/>
</dbReference>
<dbReference type="GO" id="GO:0004792">
    <property type="term" value="F:thiosulfate-cyanide sulfurtransferase activity"/>
    <property type="evidence" value="ECO:0007669"/>
    <property type="project" value="TreeGrafter"/>
</dbReference>
<gene>
    <name evidence="3" type="ORF">HKBW3S25_01186</name>
</gene>
<proteinExistence type="inferred from homology"/>
<dbReference type="InterPro" id="IPR000594">
    <property type="entry name" value="ThiF_NAD_FAD-bd"/>
</dbReference>
<dbReference type="InterPro" id="IPR045886">
    <property type="entry name" value="ThiF/MoeB/HesA"/>
</dbReference>
<sequence length="248" mass="27341">MLTDRDRERYSRQILINGLGEEGQERLKSSTVGVFGCGGLGTITSLYFAAAGVGRLVLVDSQKPDLSNLNRQVLHWEKDVTEGVSKAESAKYKLSNFNRDIEVEAHTAMVTEDNIGEFFGETDMVVDCLDNFESRLLLNRFCIETGRPMVYAAVHGFYGQLTSIIPGKTPCLRCIFPESPPPEPFFPIIGVTPGVLGLLEATETIKNIVGLPGTLRGELLIVDLLSYEMGKVKTGFDNQCSVCGKWRK</sequence>
<dbReference type="Gene3D" id="3.40.50.720">
    <property type="entry name" value="NAD(P)-binding Rossmann-like Domain"/>
    <property type="match status" value="1"/>
</dbReference>
<feature type="domain" description="THIF-type NAD/FAD binding fold" evidence="2">
    <location>
        <begin position="10"/>
        <end position="241"/>
    </location>
</feature>
<protein>
    <submittedName>
        <fullName evidence="3">Molybdopterin-synthase adenylyltransferase</fullName>
    </submittedName>
</protein>
<accession>A0A6V8NZL5</accession>
<dbReference type="EMBL" id="BLRX01000168">
    <property type="protein sequence ID" value="GFP25705.1"/>
    <property type="molecule type" value="Genomic_DNA"/>
</dbReference>
<comment type="caution">
    <text evidence="3">The sequence shown here is derived from an EMBL/GenBank/DDBJ whole genome shotgun (WGS) entry which is preliminary data.</text>
</comment>
<dbReference type="PANTHER" id="PTHR10953">
    <property type="entry name" value="UBIQUITIN-ACTIVATING ENZYME E1"/>
    <property type="match status" value="1"/>
</dbReference>
<evidence type="ECO:0000256" key="1">
    <source>
        <dbReference type="ARBA" id="ARBA00009919"/>
    </source>
</evidence>
<evidence type="ECO:0000259" key="2">
    <source>
        <dbReference type="Pfam" id="PF00899"/>
    </source>
</evidence>
<dbReference type="InterPro" id="IPR035985">
    <property type="entry name" value="Ubiquitin-activating_enz"/>
</dbReference>
<dbReference type="AlphaFoldDB" id="A0A6V8NZL5"/>
<dbReference type="SUPFAM" id="SSF69572">
    <property type="entry name" value="Activating enzymes of the ubiquitin-like proteins"/>
    <property type="match status" value="1"/>
</dbReference>
<evidence type="ECO:0000313" key="3">
    <source>
        <dbReference type="EMBL" id="GFP25705.1"/>
    </source>
</evidence>
<comment type="similarity">
    <text evidence="1">Belongs to the HesA/MoeB/ThiF family.</text>
</comment>
<dbReference type="PANTHER" id="PTHR10953:SF102">
    <property type="entry name" value="ADENYLYLTRANSFERASE AND SULFURTRANSFERASE MOCS3"/>
    <property type="match status" value="1"/>
</dbReference>
<organism evidence="3 4">
    <name type="scientific">Candidatus Hakubella thermalkaliphila</name>
    <dbReference type="NCBI Taxonomy" id="2754717"/>
    <lineage>
        <taxon>Bacteria</taxon>
        <taxon>Bacillati</taxon>
        <taxon>Actinomycetota</taxon>
        <taxon>Actinomycetota incertae sedis</taxon>
        <taxon>Candidatus Hakubellales</taxon>
        <taxon>Candidatus Hakubellaceae</taxon>
        <taxon>Candidatus Hakubella</taxon>
    </lineage>
</organism>
<dbReference type="GO" id="GO:0016779">
    <property type="term" value="F:nucleotidyltransferase activity"/>
    <property type="evidence" value="ECO:0007669"/>
    <property type="project" value="UniProtKB-KW"/>
</dbReference>
<reference evidence="3 4" key="1">
    <citation type="journal article" date="2020" name="Front. Microbiol.">
        <title>Single-cell genomics of novel Actinobacteria with the Wood-Ljungdahl pathway discovered in a serpentinizing system.</title>
        <authorList>
            <person name="Merino N."/>
            <person name="Kawai M."/>
            <person name="Boyd E.S."/>
            <person name="Colman D.R."/>
            <person name="McGlynn S.E."/>
            <person name="Nealson K.H."/>
            <person name="Kurokawa K."/>
            <person name="Hongoh Y."/>
        </authorList>
    </citation>
    <scope>NUCLEOTIDE SEQUENCE [LARGE SCALE GENOMIC DNA]</scope>
    <source>
        <strain evidence="3 4">S25</strain>
    </source>
</reference>
<name>A0A6V8NZL5_9ACTN</name>
<keyword evidence="3" id="KW-0548">Nucleotidyltransferase</keyword>
<evidence type="ECO:0000313" key="4">
    <source>
        <dbReference type="Proteomes" id="UP000543224"/>
    </source>
</evidence>
<keyword evidence="3" id="KW-0808">Transferase</keyword>
<dbReference type="FunFam" id="3.40.50.720:FF:000080">
    <property type="entry name" value="Thiazole biosynthesis adenylyltransferase ThiF"/>
    <property type="match status" value="1"/>
</dbReference>